<protein>
    <submittedName>
        <fullName evidence="2">Uncharacterized protein</fullName>
    </submittedName>
</protein>
<reference evidence="2 3" key="1">
    <citation type="journal article" date="2012" name="Microbes Environ.">
        <title>Complete genome sequence of Bradyrhizobium sp. S23321: insights into symbiosis evolution in soil oligotrophs.</title>
        <authorList>
            <person name="Okubo T."/>
            <person name="Tsukui T."/>
            <person name="Maita H."/>
            <person name="Okamoto S."/>
            <person name="Oshima K."/>
            <person name="Fujisawa T."/>
            <person name="Saito A."/>
            <person name="Futamata H."/>
            <person name="Hattori R."/>
            <person name="Shimomura Y."/>
            <person name="Haruta S."/>
            <person name="Morimoto S."/>
            <person name="Wang Y."/>
            <person name="Sakai Y."/>
            <person name="Hattori M."/>
            <person name="Aizawa S."/>
            <person name="Nagashima K.V.P."/>
            <person name="Masuda S."/>
            <person name="Hattori T."/>
            <person name="Yamashita A."/>
            <person name="Bao Z."/>
            <person name="Hayatsu M."/>
            <person name="Kajiya-Kanegae H."/>
            <person name="Yoshinaga I."/>
            <person name="Sakamoto K."/>
            <person name="Toyota K."/>
            <person name="Nakao M."/>
            <person name="Kohara M."/>
            <person name="Anda M."/>
            <person name="Niwa R."/>
            <person name="Jung-Hwan P."/>
            <person name="Sameshima-Saito R."/>
            <person name="Tokuda S."/>
            <person name="Yamamoto S."/>
            <person name="Yamamoto S."/>
            <person name="Yokoyama T."/>
            <person name="Akutsu T."/>
            <person name="Nakamura Y."/>
            <person name="Nakahira-Yanaka Y."/>
            <person name="Takada Hoshino Y."/>
            <person name="Hirakawa H."/>
            <person name="Mitsui H."/>
            <person name="Terasawa K."/>
            <person name="Itakura M."/>
            <person name="Sato S."/>
            <person name="Ikeda-Ohtsubo W."/>
            <person name="Sakakura N."/>
            <person name="Kaminuma E."/>
            <person name="Minamisawa K."/>
        </authorList>
    </citation>
    <scope>NUCLEOTIDE SEQUENCE [LARGE SCALE GENOMIC DNA]</scope>
    <source>
        <strain evidence="2 3">S23321</strain>
    </source>
</reference>
<evidence type="ECO:0000256" key="1">
    <source>
        <dbReference type="SAM" id="MobiDB-lite"/>
    </source>
</evidence>
<feature type="region of interest" description="Disordered" evidence="1">
    <location>
        <begin position="296"/>
        <end position="316"/>
    </location>
</feature>
<dbReference type="InterPro" id="IPR036390">
    <property type="entry name" value="WH_DNA-bd_sf"/>
</dbReference>
<proteinExistence type="predicted"/>
<dbReference type="KEGG" id="brs:S23_55230"/>
<evidence type="ECO:0000313" key="2">
    <source>
        <dbReference type="EMBL" id="BAL78715.1"/>
    </source>
</evidence>
<sequence>MERDELERLVGGRLRLSFDEILNHPRLPQARHAYLDSFVGLYQGDPFLVRLLLQAGRFLVFHSVAVLEAAQDLSRRETWFTVAALKQQLSVYGYASGRQVDHLVARLREVGFLEQHAAPGDGRVRLLASTHKLRAHHAEWLATHYVPLATLFPDHDYSPVLSRDHAFHALHCRECLPFNAVSARLMMTLPDTMLFFMHAAGPLIQNAVLKAAMDAADPNAAVPYMEAADRFGVSRTHVRNLMKDAEKAGLVRITGQGGRSILILPRFWAGYDRGLAVGMYLHDAVNVVAMNRWAKSHKDSGTTPLPDLTVTASHSS</sequence>
<accession>A0AAI8QEN8</accession>
<dbReference type="SUPFAM" id="SSF46785">
    <property type="entry name" value="Winged helix' DNA-binding domain"/>
    <property type="match status" value="1"/>
</dbReference>
<dbReference type="EMBL" id="AP012279">
    <property type="protein sequence ID" value="BAL78715.1"/>
    <property type="molecule type" value="Genomic_DNA"/>
</dbReference>
<organism evidence="2 3">
    <name type="scientific">Bradyrhizobium cosmicum</name>
    <dbReference type="NCBI Taxonomy" id="1404864"/>
    <lineage>
        <taxon>Bacteria</taxon>
        <taxon>Pseudomonadati</taxon>
        <taxon>Pseudomonadota</taxon>
        <taxon>Alphaproteobacteria</taxon>
        <taxon>Hyphomicrobiales</taxon>
        <taxon>Nitrobacteraceae</taxon>
        <taxon>Bradyrhizobium</taxon>
    </lineage>
</organism>
<dbReference type="Proteomes" id="UP000007886">
    <property type="component" value="Chromosome"/>
</dbReference>
<keyword evidence="3" id="KW-1185">Reference proteome</keyword>
<evidence type="ECO:0000313" key="3">
    <source>
        <dbReference type="Proteomes" id="UP000007886"/>
    </source>
</evidence>
<dbReference type="RefSeq" id="WP_015687988.1">
    <property type="nucleotide sequence ID" value="NC_017082.1"/>
</dbReference>
<dbReference type="AlphaFoldDB" id="A0AAI8QEN8"/>
<name>A0AAI8QEN8_9BRAD</name>
<gene>
    <name evidence="2" type="ORF">S23_55230</name>
</gene>